<protein>
    <submittedName>
        <fullName evidence="2">Uncharacterized protein</fullName>
    </submittedName>
</protein>
<reference evidence="2 3" key="1">
    <citation type="journal article" date="2021" name="BMC Biol.">
        <title>Horizontally acquired antibacterial genes associated with adaptive radiation of ladybird beetles.</title>
        <authorList>
            <person name="Li H.S."/>
            <person name="Tang X.F."/>
            <person name="Huang Y.H."/>
            <person name="Xu Z.Y."/>
            <person name="Chen M.L."/>
            <person name="Du X.Y."/>
            <person name="Qiu B.Y."/>
            <person name="Chen P.T."/>
            <person name="Zhang W."/>
            <person name="Slipinski A."/>
            <person name="Escalona H.E."/>
            <person name="Waterhouse R.M."/>
            <person name="Zwick A."/>
            <person name="Pang H."/>
        </authorList>
    </citation>
    <scope>NUCLEOTIDE SEQUENCE [LARGE SCALE GENOMIC DNA]</scope>
    <source>
        <strain evidence="2">SYSU2018</strain>
    </source>
</reference>
<evidence type="ECO:0000313" key="3">
    <source>
        <dbReference type="Proteomes" id="UP001516400"/>
    </source>
</evidence>
<dbReference type="Proteomes" id="UP001516400">
    <property type="component" value="Unassembled WGS sequence"/>
</dbReference>
<evidence type="ECO:0000313" key="2">
    <source>
        <dbReference type="EMBL" id="KAL3271132.1"/>
    </source>
</evidence>
<name>A0ABD2MY48_9CUCU</name>
<keyword evidence="3" id="KW-1185">Reference proteome</keyword>
<comment type="caution">
    <text evidence="2">The sequence shown here is derived from an EMBL/GenBank/DDBJ whole genome shotgun (WGS) entry which is preliminary data.</text>
</comment>
<gene>
    <name evidence="2" type="ORF">HHI36_021629</name>
</gene>
<proteinExistence type="predicted"/>
<feature type="region of interest" description="Disordered" evidence="1">
    <location>
        <begin position="71"/>
        <end position="120"/>
    </location>
</feature>
<sequence>MYYIKKLFEKHTKTLCLPVMISSSLDNMNPLVSKVDKSTFCRKSDMHITKLVILASIEVLVDCLRENRYDTAQESKDQKKKVSLGKSVQALQANENNDSEEGDQALAIDSSNSEKENEISIVPETEYLSTGVNVENKEFVLVQIKSGKRKSTDIKTLA</sequence>
<organism evidence="2 3">
    <name type="scientific">Cryptolaemus montrouzieri</name>
    <dbReference type="NCBI Taxonomy" id="559131"/>
    <lineage>
        <taxon>Eukaryota</taxon>
        <taxon>Metazoa</taxon>
        <taxon>Ecdysozoa</taxon>
        <taxon>Arthropoda</taxon>
        <taxon>Hexapoda</taxon>
        <taxon>Insecta</taxon>
        <taxon>Pterygota</taxon>
        <taxon>Neoptera</taxon>
        <taxon>Endopterygota</taxon>
        <taxon>Coleoptera</taxon>
        <taxon>Polyphaga</taxon>
        <taxon>Cucujiformia</taxon>
        <taxon>Coccinelloidea</taxon>
        <taxon>Coccinellidae</taxon>
        <taxon>Scymninae</taxon>
        <taxon>Scymnini</taxon>
        <taxon>Cryptolaemus</taxon>
    </lineage>
</organism>
<dbReference type="EMBL" id="JABFTP020000042">
    <property type="protein sequence ID" value="KAL3271132.1"/>
    <property type="molecule type" value="Genomic_DNA"/>
</dbReference>
<dbReference type="AlphaFoldDB" id="A0ABD2MY48"/>
<evidence type="ECO:0000256" key="1">
    <source>
        <dbReference type="SAM" id="MobiDB-lite"/>
    </source>
</evidence>
<accession>A0ABD2MY48</accession>